<reference evidence="2 3" key="1">
    <citation type="submission" date="2016-07" db="EMBL/GenBank/DDBJ databases">
        <title>Draft genome of Streptomyces diastatochromogenes.</title>
        <authorList>
            <person name="Podduturi R."/>
            <person name="Lukassen M.B."/>
            <person name="Clausen N."/>
            <person name="Nielsen J.L."/>
            <person name="Jorgensen N.O."/>
        </authorList>
    </citation>
    <scope>NUCLEOTIDE SEQUENCE [LARGE SCALE GENOMIC DNA]</scope>
    <source>
        <strain evidence="2 3">DSM 40608</strain>
    </source>
</reference>
<name>A0A233SB24_STRDA</name>
<dbReference type="CDD" id="cd05243">
    <property type="entry name" value="SDR_a5"/>
    <property type="match status" value="1"/>
</dbReference>
<dbReference type="RefSeq" id="WP_094219121.1">
    <property type="nucleotide sequence ID" value="NZ_MCGQ01000022.1"/>
</dbReference>
<dbReference type="AlphaFoldDB" id="A0A233SB24"/>
<evidence type="ECO:0000313" key="3">
    <source>
        <dbReference type="Proteomes" id="UP000215483"/>
    </source>
</evidence>
<organism evidence="2 3">
    <name type="scientific">Streptomyces diastatochromogenes</name>
    <dbReference type="NCBI Taxonomy" id="42236"/>
    <lineage>
        <taxon>Bacteria</taxon>
        <taxon>Bacillati</taxon>
        <taxon>Actinomycetota</taxon>
        <taxon>Actinomycetes</taxon>
        <taxon>Kitasatosporales</taxon>
        <taxon>Streptomycetaceae</taxon>
        <taxon>Streptomyces</taxon>
    </lineage>
</organism>
<dbReference type="InterPro" id="IPR036291">
    <property type="entry name" value="NAD(P)-bd_dom_sf"/>
</dbReference>
<dbReference type="PANTHER" id="PTHR15020:SF11">
    <property type="entry name" value="OS06G0360300 PROTEIN"/>
    <property type="match status" value="1"/>
</dbReference>
<dbReference type="Gene3D" id="3.40.50.720">
    <property type="entry name" value="NAD(P)-binding Rossmann-like Domain"/>
    <property type="match status" value="1"/>
</dbReference>
<protein>
    <submittedName>
        <fullName evidence="2">Epimerase</fullName>
    </submittedName>
</protein>
<dbReference type="PANTHER" id="PTHR15020">
    <property type="entry name" value="FLAVIN REDUCTASE-RELATED"/>
    <property type="match status" value="1"/>
</dbReference>
<dbReference type="Proteomes" id="UP000215483">
    <property type="component" value="Unassembled WGS sequence"/>
</dbReference>
<feature type="domain" description="NAD(P)-binding" evidence="1">
    <location>
        <begin position="12"/>
        <end position="195"/>
    </location>
</feature>
<dbReference type="Pfam" id="PF13460">
    <property type="entry name" value="NAD_binding_10"/>
    <property type="match status" value="1"/>
</dbReference>
<dbReference type="InterPro" id="IPR016040">
    <property type="entry name" value="NAD(P)-bd_dom"/>
</dbReference>
<dbReference type="OrthoDB" id="5510591at2"/>
<keyword evidence="3" id="KW-1185">Reference proteome</keyword>
<dbReference type="SUPFAM" id="SSF51735">
    <property type="entry name" value="NAD(P)-binding Rossmann-fold domains"/>
    <property type="match status" value="1"/>
</dbReference>
<gene>
    <name evidence="2" type="ORF">BEK98_25695</name>
</gene>
<comment type="caution">
    <text evidence="2">The sequence shown here is derived from an EMBL/GenBank/DDBJ whole genome shotgun (WGS) entry which is preliminary data.</text>
</comment>
<evidence type="ECO:0000259" key="1">
    <source>
        <dbReference type="Pfam" id="PF13460"/>
    </source>
</evidence>
<accession>A0A233SB24</accession>
<proteinExistence type="predicted"/>
<dbReference type="EMBL" id="MCGQ01000022">
    <property type="protein sequence ID" value="OXY92867.1"/>
    <property type="molecule type" value="Genomic_DNA"/>
</dbReference>
<sequence length="266" mass="27936">MATAPPTVLVVGATGSIGRLVVAESIARGHTTRALVRDAAKARRQLPAEAQLAVADVTRPETLPPAVADVDAIVLTLGADGTAHSSPENVDYAGVRNILAARSGQTPRIVLMTAIGVTARGSAYDHLLDWKRRSERLVRASGLPYTIVRPGWFDMNAPDEHRLVFLQGDTRRSGTPSDGVIAREQVAQVLVQAVTVPEALGRTFELVAEQGPAPGDMGPLFAALDQDAPGALDAVRDEANMPLAQEPHGVRADLDAVRTPATSGST</sequence>
<evidence type="ECO:0000313" key="2">
    <source>
        <dbReference type="EMBL" id="OXY92867.1"/>
    </source>
</evidence>